<accession>A0ACC0T470</accession>
<sequence>MIQVCRESSRGCCPWGLRKGSGSRGEDKPHQESVGFPEILCSGVAIGCLGRLHFFSLSRLNPQNWIHLIARPSAPYNNLTSTSSTFWWDKDDYG</sequence>
<proteinExistence type="predicted"/>
<dbReference type="EMBL" id="CM009293">
    <property type="protein sequence ID" value="KAI9396188.1"/>
    <property type="molecule type" value="Genomic_DNA"/>
</dbReference>
<name>A0ACC0T470_POPTR</name>
<reference evidence="1 2" key="1">
    <citation type="journal article" date="2006" name="Science">
        <title>The genome of black cottonwood, Populus trichocarpa (Torr. &amp; Gray).</title>
        <authorList>
            <person name="Tuskan G.A."/>
            <person name="Difazio S."/>
            <person name="Jansson S."/>
            <person name="Bohlmann J."/>
            <person name="Grigoriev I."/>
            <person name="Hellsten U."/>
            <person name="Putnam N."/>
            <person name="Ralph S."/>
            <person name="Rombauts S."/>
            <person name="Salamov A."/>
            <person name="Schein J."/>
            <person name="Sterck L."/>
            <person name="Aerts A."/>
            <person name="Bhalerao R.R."/>
            <person name="Bhalerao R.P."/>
            <person name="Blaudez D."/>
            <person name="Boerjan W."/>
            <person name="Brun A."/>
            <person name="Brunner A."/>
            <person name="Busov V."/>
            <person name="Campbell M."/>
            <person name="Carlson J."/>
            <person name="Chalot M."/>
            <person name="Chapman J."/>
            <person name="Chen G.L."/>
            <person name="Cooper D."/>
            <person name="Coutinho P.M."/>
            <person name="Couturier J."/>
            <person name="Covert S."/>
            <person name="Cronk Q."/>
            <person name="Cunningham R."/>
            <person name="Davis J."/>
            <person name="Degroeve S."/>
            <person name="Dejardin A."/>
            <person name="Depamphilis C."/>
            <person name="Detter J."/>
            <person name="Dirks B."/>
            <person name="Dubchak I."/>
            <person name="Duplessis S."/>
            <person name="Ehlting J."/>
            <person name="Ellis B."/>
            <person name="Gendler K."/>
            <person name="Goodstein D."/>
            <person name="Gribskov M."/>
            <person name="Grimwood J."/>
            <person name="Groover A."/>
            <person name="Gunter L."/>
            <person name="Hamberger B."/>
            <person name="Heinze B."/>
            <person name="Helariutta Y."/>
            <person name="Henrissat B."/>
            <person name="Holligan D."/>
            <person name="Holt R."/>
            <person name="Huang W."/>
            <person name="Islam-Faridi N."/>
            <person name="Jones S."/>
            <person name="Jones-Rhoades M."/>
            <person name="Jorgensen R."/>
            <person name="Joshi C."/>
            <person name="Kangasjarvi J."/>
            <person name="Karlsson J."/>
            <person name="Kelleher C."/>
            <person name="Kirkpatrick R."/>
            <person name="Kirst M."/>
            <person name="Kohler A."/>
            <person name="Kalluri U."/>
            <person name="Larimer F."/>
            <person name="Leebens-Mack J."/>
            <person name="Leple J.C."/>
            <person name="Locascio P."/>
            <person name="Lou Y."/>
            <person name="Lucas S."/>
            <person name="Martin F."/>
            <person name="Montanini B."/>
            <person name="Napoli C."/>
            <person name="Nelson D.R."/>
            <person name="Nelson C."/>
            <person name="Nieminen K."/>
            <person name="Nilsson O."/>
            <person name="Pereda V."/>
            <person name="Peter G."/>
            <person name="Philippe R."/>
            <person name="Pilate G."/>
            <person name="Poliakov A."/>
            <person name="Razumovskaya J."/>
            <person name="Richardson P."/>
            <person name="Rinaldi C."/>
            <person name="Ritland K."/>
            <person name="Rouze P."/>
            <person name="Ryaboy D."/>
            <person name="Schmutz J."/>
            <person name="Schrader J."/>
            <person name="Segerman B."/>
            <person name="Shin H."/>
            <person name="Siddiqui A."/>
            <person name="Sterky F."/>
            <person name="Terry A."/>
            <person name="Tsai C.J."/>
            <person name="Uberbacher E."/>
            <person name="Unneberg P."/>
            <person name="Vahala J."/>
            <person name="Wall K."/>
            <person name="Wessler S."/>
            <person name="Yang G."/>
            <person name="Yin T."/>
            <person name="Douglas C."/>
            <person name="Marra M."/>
            <person name="Sandberg G."/>
            <person name="Van de Peer Y."/>
            <person name="Rokhsar D."/>
        </authorList>
    </citation>
    <scope>NUCLEOTIDE SEQUENCE [LARGE SCALE GENOMIC DNA]</scope>
    <source>
        <strain evidence="2">cv. Nisqually</strain>
    </source>
</reference>
<organism evidence="1 2">
    <name type="scientific">Populus trichocarpa</name>
    <name type="common">Western balsam poplar</name>
    <name type="synonym">Populus balsamifera subsp. trichocarpa</name>
    <dbReference type="NCBI Taxonomy" id="3694"/>
    <lineage>
        <taxon>Eukaryota</taxon>
        <taxon>Viridiplantae</taxon>
        <taxon>Streptophyta</taxon>
        <taxon>Embryophyta</taxon>
        <taxon>Tracheophyta</taxon>
        <taxon>Spermatophyta</taxon>
        <taxon>Magnoliopsida</taxon>
        <taxon>eudicotyledons</taxon>
        <taxon>Gunneridae</taxon>
        <taxon>Pentapetalae</taxon>
        <taxon>rosids</taxon>
        <taxon>fabids</taxon>
        <taxon>Malpighiales</taxon>
        <taxon>Salicaceae</taxon>
        <taxon>Saliceae</taxon>
        <taxon>Populus</taxon>
    </lineage>
</organism>
<protein>
    <submittedName>
        <fullName evidence="1">Uncharacterized protein</fullName>
    </submittedName>
</protein>
<evidence type="ECO:0000313" key="2">
    <source>
        <dbReference type="Proteomes" id="UP000006729"/>
    </source>
</evidence>
<keyword evidence="2" id="KW-1185">Reference proteome</keyword>
<evidence type="ECO:0000313" key="1">
    <source>
        <dbReference type="EMBL" id="KAI9396188.1"/>
    </source>
</evidence>
<gene>
    <name evidence="1" type="ORF">POPTR_004G090766v4</name>
</gene>
<dbReference type="Proteomes" id="UP000006729">
    <property type="component" value="Chromosome 4"/>
</dbReference>
<comment type="caution">
    <text evidence="1">The sequence shown here is derived from an EMBL/GenBank/DDBJ whole genome shotgun (WGS) entry which is preliminary data.</text>
</comment>